<proteinExistence type="predicted"/>
<comment type="caution">
    <text evidence="3">The sequence shown here is derived from an EMBL/GenBank/DDBJ whole genome shotgun (WGS) entry which is preliminary data.</text>
</comment>
<sequence length="183" mass="20815">MLLARWVYIVIALIWFAAALFAVNWVGTNKFTEFDPKLQLSEAIMSLSFEDEFTELLPLSEINRANIGQIYHVFQGDCFCERLSESHRNSLNLWAQSNDVGYQQLDIREHPNLQQFIPSTPAVIVTNQQGDLVYFGPYSSGFGCFENSGLVDEKIDAYFAQENPSEKAYIQSEAEGCYCTVEQ</sequence>
<keyword evidence="1" id="KW-0812">Transmembrane</keyword>
<keyword evidence="1" id="KW-1133">Transmembrane helix</keyword>
<keyword evidence="1" id="KW-0472">Membrane</keyword>
<dbReference type="RefSeq" id="WP_311361116.1">
    <property type="nucleotide sequence ID" value="NZ_JAVRIE010000002.1"/>
</dbReference>
<evidence type="ECO:0000313" key="4">
    <source>
        <dbReference type="Proteomes" id="UP001249020"/>
    </source>
</evidence>
<dbReference type="EMBL" id="JAVRIE010000002">
    <property type="protein sequence ID" value="MDT0582352.1"/>
    <property type="molecule type" value="Genomic_DNA"/>
</dbReference>
<evidence type="ECO:0000313" key="3">
    <source>
        <dbReference type="EMBL" id="MDT0582352.1"/>
    </source>
</evidence>
<protein>
    <submittedName>
        <fullName evidence="3">DUF6436 domain-containing protein</fullName>
    </submittedName>
</protein>
<feature type="transmembrane region" description="Helical" evidence="1">
    <location>
        <begin position="6"/>
        <end position="27"/>
    </location>
</feature>
<name>A0AAW8R215_9ALTE</name>
<organism evidence="3 4">
    <name type="scientific">Brumicola blandensis</name>
    <dbReference type="NCBI Taxonomy" id="3075611"/>
    <lineage>
        <taxon>Bacteria</taxon>
        <taxon>Pseudomonadati</taxon>
        <taxon>Pseudomonadota</taxon>
        <taxon>Gammaproteobacteria</taxon>
        <taxon>Alteromonadales</taxon>
        <taxon>Alteromonadaceae</taxon>
        <taxon>Brumicola</taxon>
    </lineage>
</organism>
<dbReference type="Proteomes" id="UP001249020">
    <property type="component" value="Unassembled WGS sequence"/>
</dbReference>
<keyword evidence="4" id="KW-1185">Reference proteome</keyword>
<dbReference type="InterPro" id="IPR045494">
    <property type="entry name" value="DUF6436"/>
</dbReference>
<feature type="domain" description="DUF6436" evidence="2">
    <location>
        <begin position="61"/>
        <end position="180"/>
    </location>
</feature>
<dbReference type="Pfam" id="PF20029">
    <property type="entry name" value="DUF6436"/>
    <property type="match status" value="1"/>
</dbReference>
<reference evidence="3 4" key="1">
    <citation type="submission" date="2023-09" db="EMBL/GenBank/DDBJ databases">
        <authorList>
            <person name="Rey-Velasco X."/>
        </authorList>
    </citation>
    <scope>NUCLEOTIDE SEQUENCE [LARGE SCALE GENOMIC DNA]</scope>
    <source>
        <strain evidence="3 4">W409</strain>
    </source>
</reference>
<gene>
    <name evidence="3" type="ORF">RM544_07360</name>
</gene>
<evidence type="ECO:0000256" key="1">
    <source>
        <dbReference type="SAM" id="Phobius"/>
    </source>
</evidence>
<accession>A0AAW8R215</accession>
<dbReference type="AlphaFoldDB" id="A0AAW8R215"/>
<evidence type="ECO:0000259" key="2">
    <source>
        <dbReference type="Pfam" id="PF20029"/>
    </source>
</evidence>